<keyword evidence="8" id="KW-1185">Reference proteome</keyword>
<organism evidence="7 8">
    <name type="scientific">Tagetes erecta</name>
    <name type="common">African marigold</name>
    <dbReference type="NCBI Taxonomy" id="13708"/>
    <lineage>
        <taxon>Eukaryota</taxon>
        <taxon>Viridiplantae</taxon>
        <taxon>Streptophyta</taxon>
        <taxon>Embryophyta</taxon>
        <taxon>Tracheophyta</taxon>
        <taxon>Spermatophyta</taxon>
        <taxon>Magnoliopsida</taxon>
        <taxon>eudicotyledons</taxon>
        <taxon>Gunneridae</taxon>
        <taxon>Pentapetalae</taxon>
        <taxon>asterids</taxon>
        <taxon>campanulids</taxon>
        <taxon>Asterales</taxon>
        <taxon>Asteraceae</taxon>
        <taxon>Asteroideae</taxon>
        <taxon>Heliantheae alliance</taxon>
        <taxon>Tageteae</taxon>
        <taxon>Tagetes</taxon>
    </lineage>
</organism>
<evidence type="ECO:0000313" key="7">
    <source>
        <dbReference type="EMBL" id="KAK1419492.1"/>
    </source>
</evidence>
<gene>
    <name evidence="7" type="ORF">QVD17_28664</name>
</gene>
<evidence type="ECO:0000256" key="1">
    <source>
        <dbReference type="ARBA" id="ARBA00022723"/>
    </source>
</evidence>
<comment type="caution">
    <text evidence="7">The sequence shown here is derived from an EMBL/GenBank/DDBJ whole genome shotgun (WGS) entry which is preliminary data.</text>
</comment>
<feature type="compositionally biased region" description="Acidic residues" evidence="5">
    <location>
        <begin position="30"/>
        <end position="57"/>
    </location>
</feature>
<keyword evidence="3" id="KW-0862">Zinc</keyword>
<dbReference type="Proteomes" id="UP001229421">
    <property type="component" value="Unassembled WGS sequence"/>
</dbReference>
<keyword evidence="1" id="KW-0479">Metal-binding</keyword>
<dbReference type="GO" id="GO:0008270">
    <property type="term" value="F:zinc ion binding"/>
    <property type="evidence" value="ECO:0007669"/>
    <property type="project" value="UniProtKB-KW"/>
</dbReference>
<reference evidence="7" key="1">
    <citation type="journal article" date="2023" name="bioRxiv">
        <title>Improved chromosome-level genome assembly for marigold (Tagetes erecta).</title>
        <authorList>
            <person name="Jiang F."/>
            <person name="Yuan L."/>
            <person name="Wang S."/>
            <person name="Wang H."/>
            <person name="Xu D."/>
            <person name="Wang A."/>
            <person name="Fan W."/>
        </authorList>
    </citation>
    <scope>NUCLEOTIDE SEQUENCE</scope>
    <source>
        <strain evidence="7">WSJ</strain>
        <tissue evidence="7">Leaf</tissue>
    </source>
</reference>
<dbReference type="InterPro" id="IPR018289">
    <property type="entry name" value="MULE_transposase_dom"/>
</dbReference>
<evidence type="ECO:0000256" key="3">
    <source>
        <dbReference type="ARBA" id="ARBA00022833"/>
    </source>
</evidence>
<dbReference type="AlphaFoldDB" id="A0AAD8NSD4"/>
<dbReference type="SMART" id="SM00575">
    <property type="entry name" value="ZnF_PMZ"/>
    <property type="match status" value="1"/>
</dbReference>
<evidence type="ECO:0000256" key="4">
    <source>
        <dbReference type="PROSITE-ProRule" id="PRU00325"/>
    </source>
</evidence>
<feature type="region of interest" description="Disordered" evidence="5">
    <location>
        <begin position="1"/>
        <end position="75"/>
    </location>
</feature>
<evidence type="ECO:0000313" key="8">
    <source>
        <dbReference type="Proteomes" id="UP001229421"/>
    </source>
</evidence>
<feature type="region of interest" description="Disordered" evidence="5">
    <location>
        <begin position="749"/>
        <end position="783"/>
    </location>
</feature>
<protein>
    <recommendedName>
        <fullName evidence="6">SWIM-type domain-containing protein</fullName>
    </recommendedName>
</protein>
<evidence type="ECO:0000256" key="2">
    <source>
        <dbReference type="ARBA" id="ARBA00022771"/>
    </source>
</evidence>
<dbReference type="InterPro" id="IPR006564">
    <property type="entry name" value="Znf_PMZ"/>
</dbReference>
<dbReference type="Pfam" id="PF10551">
    <property type="entry name" value="MULE"/>
    <property type="match status" value="1"/>
</dbReference>
<keyword evidence="2 4" id="KW-0863">Zinc-finger</keyword>
<dbReference type="Pfam" id="PF04434">
    <property type="entry name" value="SWIM"/>
    <property type="match status" value="1"/>
</dbReference>
<evidence type="ECO:0000256" key="5">
    <source>
        <dbReference type="SAM" id="MobiDB-lite"/>
    </source>
</evidence>
<feature type="compositionally biased region" description="Low complexity" evidence="5">
    <location>
        <begin position="761"/>
        <end position="781"/>
    </location>
</feature>
<feature type="domain" description="SWIM-type" evidence="6">
    <location>
        <begin position="577"/>
        <end position="609"/>
    </location>
</feature>
<dbReference type="InterPro" id="IPR007527">
    <property type="entry name" value="Znf_SWIM"/>
</dbReference>
<sequence length="794" mass="92662">METQLEESTYTNLDYIETQESQHNYHSQDNNDDSTEEIDETEDSEQSPSEYETEEDAPIPPLPQHQSKGLTGFPYLNDVGTEMDADYIPLDNFGEEDMVFWDEQTQEIGLNMYFINKRQVDYAVRLWNVNHNREIYMADTRPKVYTAKCKSIHDPNNNTSSQCLWTITARKLKDSNHFKVTKWTNAHSCFTTVSRNNNRALRSAVVATHIQEQVVADASFPVKQIQAIIKEKLSVDITYGKAWAARKKAVENIYGSWEKNFDELPHYLLALQQANTGTVVEWLHHPNSPSHCSIFKYVFWAFLPSIIAFSWCIPVISIDATHLKGQYKGKILMAVTKNANNMILPVAYALVDEETNESWKWFLQQFADKVQDPRQRKLCVISDRHASTKHAMDNLPAWKEPNAHHRFCLRHVRSNFMQKFKNVSLKKMCWEIGSTTQQRKYDRLMSELESTNKEAWRYLKGIDERKWTLLFDRGNCRWGNLTTNISECMNNVLRGARLLPIRALIEYTFKREVEQYHKHYKKARDCVTVFPERMWNLFHAREIRAREHRVYTYSEQDQRYMVETRLQTSDDSGGSPYTVEYGNQTCSCGKWQVYRFPCSHALAVCHYLGRDPKQTSNNRYYTDSYRGQYNDQYYPVPHYQDWLFAGWTLCGDASKITIVRGRRRARRMHNEMDASYPEERTGRRCSGCKQTGHRITSVLTEFNVFHLVYWKDAQLVNHVLLFDAECTSDFKAFSTFCIHAISHRRSTTGLSYAPNTTTEQPSSPSSPSRSSPTPSSIVSNPNRFPYLDLHQQIF</sequence>
<proteinExistence type="predicted"/>
<dbReference type="EMBL" id="JAUHHV010000007">
    <property type="protein sequence ID" value="KAK1419492.1"/>
    <property type="molecule type" value="Genomic_DNA"/>
</dbReference>
<name>A0AAD8NSD4_TARER</name>
<feature type="compositionally biased region" description="Polar residues" evidence="5">
    <location>
        <begin position="1"/>
        <end position="28"/>
    </location>
</feature>
<feature type="compositionally biased region" description="Polar residues" evidence="5">
    <location>
        <begin position="749"/>
        <end position="760"/>
    </location>
</feature>
<dbReference type="PROSITE" id="PS50966">
    <property type="entry name" value="ZF_SWIM"/>
    <property type="match status" value="1"/>
</dbReference>
<dbReference type="PANTHER" id="PTHR31973">
    <property type="entry name" value="POLYPROTEIN, PUTATIVE-RELATED"/>
    <property type="match status" value="1"/>
</dbReference>
<dbReference type="PANTHER" id="PTHR31973:SF195">
    <property type="entry name" value="MUDR FAMILY TRANSPOSASE"/>
    <property type="match status" value="1"/>
</dbReference>
<accession>A0AAD8NSD4</accession>
<evidence type="ECO:0000259" key="6">
    <source>
        <dbReference type="PROSITE" id="PS50966"/>
    </source>
</evidence>